<evidence type="ECO:0000256" key="1">
    <source>
        <dbReference type="ARBA" id="ARBA00018672"/>
    </source>
</evidence>
<evidence type="ECO:0000259" key="5">
    <source>
        <dbReference type="PROSITE" id="PS50110"/>
    </source>
</evidence>
<dbReference type="Gene3D" id="3.40.50.2300">
    <property type="match status" value="1"/>
</dbReference>
<evidence type="ECO:0000256" key="3">
    <source>
        <dbReference type="ARBA" id="ARBA00024867"/>
    </source>
</evidence>
<evidence type="ECO:0000256" key="4">
    <source>
        <dbReference type="PROSITE-ProRule" id="PRU00169"/>
    </source>
</evidence>
<dbReference type="PANTHER" id="PTHR44591">
    <property type="entry name" value="STRESS RESPONSE REGULATOR PROTEIN 1"/>
    <property type="match status" value="1"/>
</dbReference>
<dbReference type="AlphaFoldDB" id="A0A173V0X7"/>
<dbReference type="SMART" id="SM00448">
    <property type="entry name" value="REC"/>
    <property type="match status" value="1"/>
</dbReference>
<reference evidence="6 7" key="1">
    <citation type="submission" date="2015-09" db="EMBL/GenBank/DDBJ databases">
        <authorList>
            <consortium name="Pathogen Informatics"/>
        </authorList>
    </citation>
    <scope>NUCLEOTIDE SEQUENCE [LARGE SCALE GENOMIC DNA]</scope>
    <source>
        <strain evidence="6 7">2789STDY5608863</strain>
    </source>
</reference>
<dbReference type="Pfam" id="PF00072">
    <property type="entry name" value="Response_reg"/>
    <property type="match status" value="1"/>
</dbReference>
<dbReference type="EMBL" id="CYXV01000023">
    <property type="protein sequence ID" value="CUN19945.1"/>
    <property type="molecule type" value="Genomic_DNA"/>
</dbReference>
<dbReference type="RefSeq" id="WP_330378857.1">
    <property type="nucleotide sequence ID" value="NZ_CYXV01000023.1"/>
</dbReference>
<evidence type="ECO:0000256" key="2">
    <source>
        <dbReference type="ARBA" id="ARBA00022553"/>
    </source>
</evidence>
<sequence length="161" mass="19055">MEVAIVDDEKVIREQIKKLAVKYEPDCNVKYYETGEELLAEGKKFDVLFLDIQMEGMNGIDTARALREKQEDMVVIFITGVKEYVFEAFDVSAFHYLLKPVEEKKFSEVFERAKKEVEKRTTQGQKNIFIKTRNRSFTINHDNILYIENRGKKWKYIPVMK</sequence>
<organism evidence="6 7">
    <name type="scientific">Roseburia faecis</name>
    <dbReference type="NCBI Taxonomy" id="301302"/>
    <lineage>
        <taxon>Bacteria</taxon>
        <taxon>Bacillati</taxon>
        <taxon>Bacillota</taxon>
        <taxon>Clostridia</taxon>
        <taxon>Lachnospirales</taxon>
        <taxon>Lachnospiraceae</taxon>
        <taxon>Roseburia</taxon>
    </lineage>
</organism>
<accession>A0A173V0X7</accession>
<comment type="function">
    <text evidence="3">May play the central regulatory role in sporulation. It may be an element of the effector pathway responsible for the activation of sporulation genes in response to nutritional stress. Spo0A may act in concert with spo0H (a sigma factor) to control the expression of some genes that are critical to the sporulation process.</text>
</comment>
<gene>
    <name evidence="6" type="primary">yehT_5</name>
    <name evidence="6" type="ORF">ERS852420_03398</name>
</gene>
<dbReference type="PANTHER" id="PTHR44591:SF3">
    <property type="entry name" value="RESPONSE REGULATORY DOMAIN-CONTAINING PROTEIN"/>
    <property type="match status" value="1"/>
</dbReference>
<protein>
    <recommendedName>
        <fullName evidence="1">Stage 0 sporulation protein A homolog</fullName>
    </recommendedName>
</protein>
<dbReference type="PROSITE" id="PS50110">
    <property type="entry name" value="RESPONSE_REGULATORY"/>
    <property type="match status" value="1"/>
</dbReference>
<feature type="modified residue" description="4-aspartylphosphate" evidence="4">
    <location>
        <position position="51"/>
    </location>
</feature>
<dbReference type="SUPFAM" id="SSF52172">
    <property type="entry name" value="CheY-like"/>
    <property type="match status" value="1"/>
</dbReference>
<evidence type="ECO:0000313" key="7">
    <source>
        <dbReference type="Proteomes" id="UP000095495"/>
    </source>
</evidence>
<dbReference type="GO" id="GO:0000160">
    <property type="term" value="P:phosphorelay signal transduction system"/>
    <property type="evidence" value="ECO:0007669"/>
    <property type="project" value="InterPro"/>
</dbReference>
<dbReference type="InterPro" id="IPR050595">
    <property type="entry name" value="Bact_response_regulator"/>
</dbReference>
<proteinExistence type="predicted"/>
<name>A0A173V0X7_9FIRM</name>
<dbReference type="InterPro" id="IPR001789">
    <property type="entry name" value="Sig_transdc_resp-reg_receiver"/>
</dbReference>
<evidence type="ECO:0000313" key="6">
    <source>
        <dbReference type="EMBL" id="CUN19945.1"/>
    </source>
</evidence>
<dbReference type="Proteomes" id="UP000095495">
    <property type="component" value="Unassembled WGS sequence"/>
</dbReference>
<keyword evidence="2 4" id="KW-0597">Phosphoprotein</keyword>
<dbReference type="InterPro" id="IPR011006">
    <property type="entry name" value="CheY-like_superfamily"/>
</dbReference>
<feature type="domain" description="Response regulatory" evidence="5">
    <location>
        <begin position="2"/>
        <end position="114"/>
    </location>
</feature>